<keyword evidence="3" id="KW-0472">Membrane</keyword>
<evidence type="ECO:0000256" key="3">
    <source>
        <dbReference type="SAM" id="Phobius"/>
    </source>
</evidence>
<dbReference type="Proteomes" id="UP001304088">
    <property type="component" value="Chromosome"/>
</dbReference>
<dbReference type="SUPFAM" id="SSF51126">
    <property type="entry name" value="Pectin lyase-like"/>
    <property type="match status" value="1"/>
</dbReference>
<feature type="region of interest" description="Disordered" evidence="2">
    <location>
        <begin position="47"/>
        <end position="81"/>
    </location>
</feature>
<reference evidence="6 7" key="1">
    <citation type="submission" date="2023-02" db="EMBL/GenBank/DDBJ databases">
        <title>Streptococcus sp. Genome Sequencing and Assembly.</title>
        <authorList>
            <person name="Shore S.M."/>
            <person name="Nicholson T.L."/>
        </authorList>
    </citation>
    <scope>NUCLEOTIDE SEQUENCE [LARGE SCALE GENOMIC DNA]</scope>
    <source>
        <strain evidence="6 7">29896</strain>
    </source>
</reference>
<feature type="transmembrane region" description="Helical" evidence="3">
    <location>
        <begin position="1795"/>
        <end position="1813"/>
    </location>
</feature>
<gene>
    <name evidence="6" type="ORF">PXH68_06210</name>
</gene>
<keyword evidence="3" id="KW-1133">Transmembrane helix</keyword>
<dbReference type="InterPro" id="IPR005877">
    <property type="entry name" value="YSIRK_signal_dom"/>
</dbReference>
<dbReference type="Pfam" id="PF04650">
    <property type="entry name" value="YSIRK_signal"/>
    <property type="match status" value="1"/>
</dbReference>
<evidence type="ECO:0000256" key="1">
    <source>
        <dbReference type="ARBA" id="ARBA00022729"/>
    </source>
</evidence>
<dbReference type="GO" id="GO:0005576">
    <property type="term" value="C:extracellular region"/>
    <property type="evidence" value="ECO:0007669"/>
    <property type="project" value="InterPro"/>
</dbReference>
<keyword evidence="3" id="KW-0812">Transmembrane</keyword>
<dbReference type="Pfam" id="PF07580">
    <property type="entry name" value="Peptidase_M26_C"/>
    <property type="match status" value="1"/>
</dbReference>
<feature type="compositionally biased region" description="Polar residues" evidence="2">
    <location>
        <begin position="1768"/>
        <end position="1779"/>
    </location>
</feature>
<dbReference type="GO" id="GO:0008270">
    <property type="term" value="F:zinc ion binding"/>
    <property type="evidence" value="ECO:0007669"/>
    <property type="project" value="InterPro"/>
</dbReference>
<feature type="domain" description="Peptidase M26 C-terminal" evidence="5">
    <location>
        <begin position="300"/>
        <end position="910"/>
    </location>
</feature>
<dbReference type="EMBL" id="CP118733">
    <property type="protein sequence ID" value="WNY46487.1"/>
    <property type="molecule type" value="Genomic_DNA"/>
</dbReference>
<feature type="region of interest" description="Disordered" evidence="2">
    <location>
        <begin position="129"/>
        <end position="149"/>
    </location>
</feature>
<dbReference type="KEGG" id="ssuv:PXH68_06210"/>
<dbReference type="InterPro" id="IPR011505">
    <property type="entry name" value="Peptidase_M26_C_dom"/>
</dbReference>
<evidence type="ECO:0000256" key="2">
    <source>
        <dbReference type="SAM" id="MobiDB-lite"/>
    </source>
</evidence>
<organism evidence="6 7">
    <name type="scientific">Streptococcus suivaginalis</name>
    <dbReference type="NCBI Taxonomy" id="3028082"/>
    <lineage>
        <taxon>Bacteria</taxon>
        <taxon>Bacillati</taxon>
        <taxon>Bacillota</taxon>
        <taxon>Bacilli</taxon>
        <taxon>Lactobacillales</taxon>
        <taxon>Streptococcaceae</taxon>
        <taxon>Streptococcus</taxon>
    </lineage>
</organism>
<dbReference type="GO" id="GO:0004222">
    <property type="term" value="F:metalloendopeptidase activity"/>
    <property type="evidence" value="ECO:0007669"/>
    <property type="project" value="InterPro"/>
</dbReference>
<proteinExistence type="predicted"/>
<accession>A0AA96ZYJ7</accession>
<sequence>MRGEKKIHFGIRKYAVGVVSVALSIGFIVTTSVSVQAEEVSANLVTSQQVGQASTETESTVRENQMPTETVSQPLSDSSDGAAMVMPLSEQAADGESSTVSAPQTVAEVTSVVSESGENAETPAVQPLIAEEDTTTSSQPRSRMARSVADQTSIANLPLDAQGQLVTSQAHQNVDQVQEVYADGSSQIVPATADNTPVVANTKQVLEQVRAVSAELKAVTYESLYDGLKNNERFLDNFAIEQELKKEKNGQVPTSEELAARKRQVYMDQLDMRTSFTSVQNRLDTILAGVFEKSTAVNPETVKANKEKILLGLTYLERQYKFALGNFAAKDLILYYPEVFGNQSDLLTNLIQIGSVNYADLELKNNLLTYQKKLAPITNQPNLIAFIESQVPRWTEAPDVESWFNETTRAAIATSISPNGSSSLYQKLKSDSPRLASHILPLLTLSSDSVIVLSTTNTITYGLRDTYVSAASGTESLTTSMEKAVQGQQAFIDFWYRVSEKGEVLRNHPTVVVVDSLQALGQPHEFARNLWSAKTGSKALEGVREFITPLGLYSNFLQAGGQKDSDTRITFFLGKSLTDNGLSVYTHEMTHIFDQKVWFNGFGRRTNKDAELYATGLFDSHNNTQGQSSYLPIFNLNTAYELGTGRTQNQSPTRFETEADLKEYMQGLLDVIYSLDYLEAKVSLEQSAADKTILFNQLAVSPLPSNPVKIRDEFKAIDEQLAANLTTVDDLVDQAIVSGRLAFKGFDTRGFANHNDYFVVPLFEPVFAGLQNDTSFVGDFTTRRYAYELLGEYGYKNGMVAYLSNQYANDKEALAAIMPEHNGNLATFKKAMFARRAARLQDLKATSQFANLADLEIKMRQAVEQDLERMKMNQTNNTFVTTGVTAVRDLKTQIFQEYLTMTNDFRTSIYKEKETSRTFYVTNGPETSTDGVGTEANPYQSLSYALQQASDGDVIKLVQSITHRQDQPFVIDKAVTIDGQGHGLTFRGADVELGDAVIFTKMTLNMIPSGNQQPTIYLNGHQAIFDAVSTTISQQQDSLRPTVVAGSRLGEPTGTHARLLVVNGDSNTRFRQIFAGNAASSSYIPIDIIIDSEFAGVDEGIDLGGPNDQVTYGRVELETRSNKVKQVSAANSMDNKVTVKAARIYGANFLDIQELSLVENADVTLGNQGTRISSSVELASGSQLQLASDRSVEFGALSGQGKVLIPVGSYLNVLADVSGSVKIVLTGFESQFANNVDQVFLTVEGLLDPTSSVQLSNHYDRFAISQENQTYRLVLQNQPPQLHTVTLEFLHAGQVLKSEQVQVEDGQSVSGLENLMPSSTEGSYQLAPDFDFGLLEAIDSSQLIKIPVILVRPMTPIVAFDPARIQEVSLVQGLNKSVYQEGESLDLSGLQLRLMDQQGISVVIDSSRFAEFGVRTSPVQTPLLTSHYQLEVTVGSQSLSLPIQVQAMPKATRFQPEVSGEVLVWPGDSSQLLEENLLTVLNVPSEAGRVQVIMVDNLPQTSGDYMLTVRVHYDDQSYEDLSLPFHIAKRENGSGVTHELPVGVLPPLETAKGEGVTHELPVGVLPPLETAKGEGVTHELPVGVLPPLETAKGEGVTHELPVGVLPPLETAKGEGVTHELPVGVLPPLETAKGEGVTHELPVGVLPPLETAKGEGVTHELPVGVLPPLETAKGEGVTHELPVGVLPPLETAKGEGVTHGLPVGVLPALETAKGEGVTHGLPVGVLPPLETAKGEGVTHELPVGVLPALETAKGEGVTHELPIGVLPPASSNPVAVSQKDSSQKEKEASLPVTGQTGLLTPIGVLLFLFQFILWKKAKKQEE</sequence>
<feature type="domain" description="YSIRK Gram-positive signal peptide" evidence="4">
    <location>
        <begin position="4"/>
        <end position="28"/>
    </location>
</feature>
<evidence type="ECO:0000313" key="7">
    <source>
        <dbReference type="Proteomes" id="UP001304088"/>
    </source>
</evidence>
<dbReference type="InterPro" id="IPR011050">
    <property type="entry name" value="Pectin_lyase_fold/virulence"/>
</dbReference>
<dbReference type="NCBIfam" id="TIGR01168">
    <property type="entry name" value="YSIRK_signal"/>
    <property type="match status" value="1"/>
</dbReference>
<evidence type="ECO:0000259" key="5">
    <source>
        <dbReference type="Pfam" id="PF07580"/>
    </source>
</evidence>
<name>A0AA96ZYJ7_9STRE</name>
<feature type="region of interest" description="Disordered" evidence="2">
    <location>
        <begin position="1767"/>
        <end position="1790"/>
    </location>
</feature>
<evidence type="ECO:0000313" key="6">
    <source>
        <dbReference type="EMBL" id="WNY46487.1"/>
    </source>
</evidence>
<keyword evidence="7" id="KW-1185">Reference proteome</keyword>
<evidence type="ECO:0000259" key="4">
    <source>
        <dbReference type="Pfam" id="PF04650"/>
    </source>
</evidence>
<dbReference type="RefSeq" id="WP_316715504.1">
    <property type="nucleotide sequence ID" value="NZ_CP118733.1"/>
</dbReference>
<protein>
    <submittedName>
        <fullName evidence="6">ZmpA/ZmpB/ZmpC family metallo-endopeptidase</fullName>
    </submittedName>
</protein>
<feature type="compositionally biased region" description="Polar residues" evidence="2">
    <location>
        <begin position="47"/>
        <end position="79"/>
    </location>
</feature>
<keyword evidence="1" id="KW-0732">Signal</keyword>